<evidence type="ECO:0000256" key="8">
    <source>
        <dbReference type="SAM" id="MobiDB-lite"/>
    </source>
</evidence>
<comment type="subcellular location">
    <subcellularLocation>
        <location evidence="1">Membrane</location>
        <topology evidence="1">Multi-pass membrane protein</topology>
    </subcellularLocation>
</comment>
<feature type="domain" description="Major facilitator superfamily (MFS) profile" evidence="10">
    <location>
        <begin position="102"/>
        <end position="609"/>
    </location>
</feature>
<dbReference type="InterPro" id="IPR003663">
    <property type="entry name" value="Sugar/inositol_transpt"/>
</dbReference>
<dbReference type="Proteomes" id="UP000694888">
    <property type="component" value="Unplaced"/>
</dbReference>
<organism evidence="11 12">
    <name type="scientific">Aplysia californica</name>
    <name type="common">California sea hare</name>
    <dbReference type="NCBI Taxonomy" id="6500"/>
    <lineage>
        <taxon>Eukaryota</taxon>
        <taxon>Metazoa</taxon>
        <taxon>Spiralia</taxon>
        <taxon>Lophotrochozoa</taxon>
        <taxon>Mollusca</taxon>
        <taxon>Gastropoda</taxon>
        <taxon>Heterobranchia</taxon>
        <taxon>Euthyneura</taxon>
        <taxon>Tectipleura</taxon>
        <taxon>Aplysiida</taxon>
        <taxon>Aplysioidea</taxon>
        <taxon>Aplysiidae</taxon>
        <taxon>Aplysia</taxon>
    </lineage>
</organism>
<dbReference type="InterPro" id="IPR036259">
    <property type="entry name" value="MFS_trans_sf"/>
</dbReference>
<comment type="similarity">
    <text evidence="2 7">Belongs to the major facilitator superfamily. Sugar transporter (TC 2.A.1.1) family.</text>
</comment>
<feature type="transmembrane region" description="Helical" evidence="9">
    <location>
        <begin position="193"/>
        <end position="215"/>
    </location>
</feature>
<protein>
    <submittedName>
        <fullName evidence="12">Proton myo-inositol cotransporter</fullName>
    </submittedName>
</protein>
<feature type="transmembrane region" description="Helical" evidence="9">
    <location>
        <begin position="516"/>
        <end position="536"/>
    </location>
</feature>
<dbReference type="Gene3D" id="1.20.1250.20">
    <property type="entry name" value="MFS general substrate transporter like domains"/>
    <property type="match status" value="2"/>
</dbReference>
<feature type="transmembrane region" description="Helical" evidence="9">
    <location>
        <begin position="135"/>
        <end position="155"/>
    </location>
</feature>
<name>A0ABM0KA90_APLCA</name>
<evidence type="ECO:0000256" key="9">
    <source>
        <dbReference type="SAM" id="Phobius"/>
    </source>
</evidence>
<dbReference type="PANTHER" id="PTHR48020:SF12">
    <property type="entry name" value="PROTON MYO-INOSITOL COTRANSPORTER"/>
    <property type="match status" value="1"/>
</dbReference>
<evidence type="ECO:0000256" key="2">
    <source>
        <dbReference type="ARBA" id="ARBA00010992"/>
    </source>
</evidence>
<dbReference type="CDD" id="cd17360">
    <property type="entry name" value="MFS_HMIT_like"/>
    <property type="match status" value="1"/>
</dbReference>
<feature type="region of interest" description="Disordered" evidence="8">
    <location>
        <begin position="51"/>
        <end position="74"/>
    </location>
</feature>
<keyword evidence="4 9" id="KW-0812">Transmembrane</keyword>
<dbReference type="PROSITE" id="PS00217">
    <property type="entry name" value="SUGAR_TRANSPORT_2"/>
    <property type="match status" value="1"/>
</dbReference>
<feature type="region of interest" description="Disordered" evidence="8">
    <location>
        <begin position="1"/>
        <end position="22"/>
    </location>
</feature>
<dbReference type="InterPro" id="IPR005829">
    <property type="entry name" value="Sugar_transporter_CS"/>
</dbReference>
<dbReference type="PROSITE" id="PS00216">
    <property type="entry name" value="SUGAR_TRANSPORT_1"/>
    <property type="match status" value="1"/>
</dbReference>
<dbReference type="InterPro" id="IPR005828">
    <property type="entry name" value="MFS_sugar_transport-like"/>
</dbReference>
<sequence>MFSSDDSDDLDQDGEELMLSNFSDSENARLIAQPSLPTLTVRTAAEAQEIDDKTEAEVSHNNGFGNSSSSESSRLSRGLTLNNISIMMKNDSRKSTPYVWLLASFSAVGGFLFGYDTGVVSGAMLLLRDEFSLSSFWQEVIVSVTIGAAFLAALAGGPLNDMFGRKIVTILASFVFTVGALVLGAASNISMLVAGRAILGVGIGFASMTVPVYIAECAPAHVRGRMVTVNTLFITGGQCVASVIDGGFSYVRPDGWRYMLGLAALPSLVQLCGFLFLPESPRWLLRKERDAEARSVLVKLRGTQEVDSEIAEIKEMLGAETAGQGRATLVRMLSTPPVRRALVVGCGLQLFQQFGGINTVMYYSATIIRMSGVSDEHTAIWLAAVTAAVNFLFTLVGVWLVEKIGRKRLLMGSMIGVIFSLAVMAVAFQLAAYNSPAISEFDHGHLNTSCSSYRWCESCIEDTHCGFCYSDTSGSINGTCVSTHPSRNAHADFGRCENTTLPTGQVWAYDYCPTPFSWLAVMGLVLYLMFFAPGMGPMPWTINSEIYPLWARSTGNSLSAATNWVANLLVSMTFLTLTETLTKYGTYWLFVCMSILGLAFFAKCLPETRGKRLEDVEELFAQPWSSCMSLRPAQYTSLDSQTRS</sequence>
<dbReference type="InterPro" id="IPR050814">
    <property type="entry name" value="Myo-inositol_Transporter"/>
</dbReference>
<feature type="transmembrane region" description="Helical" evidence="9">
    <location>
        <begin position="341"/>
        <end position="364"/>
    </location>
</feature>
<keyword evidence="5 9" id="KW-1133">Transmembrane helix</keyword>
<dbReference type="SUPFAM" id="SSF103473">
    <property type="entry name" value="MFS general substrate transporter"/>
    <property type="match status" value="1"/>
</dbReference>
<evidence type="ECO:0000256" key="7">
    <source>
        <dbReference type="RuleBase" id="RU003346"/>
    </source>
</evidence>
<feature type="transmembrane region" description="Helical" evidence="9">
    <location>
        <begin position="379"/>
        <end position="401"/>
    </location>
</feature>
<evidence type="ECO:0000256" key="1">
    <source>
        <dbReference type="ARBA" id="ARBA00004141"/>
    </source>
</evidence>
<feature type="transmembrane region" description="Helical" evidence="9">
    <location>
        <begin position="97"/>
        <end position="115"/>
    </location>
</feature>
<dbReference type="GeneID" id="101862009"/>
<dbReference type="PRINTS" id="PR00171">
    <property type="entry name" value="SUGRTRNSPORT"/>
</dbReference>
<evidence type="ECO:0000256" key="3">
    <source>
        <dbReference type="ARBA" id="ARBA00022448"/>
    </source>
</evidence>
<keyword evidence="3 7" id="KW-0813">Transport</keyword>
<feature type="transmembrane region" description="Helical" evidence="9">
    <location>
        <begin position="584"/>
        <end position="602"/>
    </location>
</feature>
<evidence type="ECO:0000313" key="12">
    <source>
        <dbReference type="RefSeq" id="XP_005112683.2"/>
    </source>
</evidence>
<keyword evidence="11" id="KW-1185">Reference proteome</keyword>
<evidence type="ECO:0000256" key="4">
    <source>
        <dbReference type="ARBA" id="ARBA00022692"/>
    </source>
</evidence>
<evidence type="ECO:0000256" key="5">
    <source>
        <dbReference type="ARBA" id="ARBA00022989"/>
    </source>
</evidence>
<feature type="transmembrane region" description="Helical" evidence="9">
    <location>
        <begin position="227"/>
        <end position="244"/>
    </location>
</feature>
<proteinExistence type="inferred from homology"/>
<dbReference type="NCBIfam" id="TIGR00879">
    <property type="entry name" value="SP"/>
    <property type="match status" value="1"/>
</dbReference>
<feature type="transmembrane region" description="Helical" evidence="9">
    <location>
        <begin position="256"/>
        <end position="277"/>
    </location>
</feature>
<evidence type="ECO:0000259" key="10">
    <source>
        <dbReference type="PROSITE" id="PS50850"/>
    </source>
</evidence>
<feature type="compositionally biased region" description="Low complexity" evidence="8">
    <location>
        <begin position="59"/>
        <end position="74"/>
    </location>
</feature>
<evidence type="ECO:0000256" key="6">
    <source>
        <dbReference type="ARBA" id="ARBA00023136"/>
    </source>
</evidence>
<dbReference type="Pfam" id="PF00083">
    <property type="entry name" value="Sugar_tr"/>
    <property type="match status" value="2"/>
</dbReference>
<keyword evidence="6 9" id="KW-0472">Membrane</keyword>
<accession>A0ABM0KA90</accession>
<dbReference type="PROSITE" id="PS50850">
    <property type="entry name" value="MFS"/>
    <property type="match status" value="1"/>
</dbReference>
<feature type="compositionally biased region" description="Acidic residues" evidence="8">
    <location>
        <begin position="1"/>
        <end position="16"/>
    </location>
</feature>
<feature type="transmembrane region" description="Helical" evidence="9">
    <location>
        <begin position="413"/>
        <end position="433"/>
    </location>
</feature>
<evidence type="ECO:0000313" key="11">
    <source>
        <dbReference type="Proteomes" id="UP000694888"/>
    </source>
</evidence>
<dbReference type="PANTHER" id="PTHR48020">
    <property type="entry name" value="PROTON MYO-INOSITOL COTRANSPORTER"/>
    <property type="match status" value="1"/>
</dbReference>
<dbReference type="InterPro" id="IPR020846">
    <property type="entry name" value="MFS_dom"/>
</dbReference>
<reference evidence="12" key="1">
    <citation type="submission" date="2025-08" db="UniProtKB">
        <authorList>
            <consortium name="RefSeq"/>
        </authorList>
    </citation>
    <scope>IDENTIFICATION</scope>
</reference>
<feature type="transmembrane region" description="Helical" evidence="9">
    <location>
        <begin position="167"/>
        <end position="187"/>
    </location>
</feature>
<gene>
    <name evidence="12" type="primary">LOC101862009</name>
</gene>
<feature type="transmembrane region" description="Helical" evidence="9">
    <location>
        <begin position="557"/>
        <end position="578"/>
    </location>
</feature>
<dbReference type="RefSeq" id="XP_005112683.2">
    <property type="nucleotide sequence ID" value="XM_005112626.3"/>
</dbReference>